<organism evidence="1 2">
    <name type="scientific">Desulfoluna spongiiphila</name>
    <dbReference type="NCBI Taxonomy" id="419481"/>
    <lineage>
        <taxon>Bacteria</taxon>
        <taxon>Pseudomonadati</taxon>
        <taxon>Thermodesulfobacteriota</taxon>
        <taxon>Desulfobacteria</taxon>
        <taxon>Desulfobacterales</taxon>
        <taxon>Desulfolunaceae</taxon>
        <taxon>Desulfoluna</taxon>
    </lineage>
</organism>
<sequence>MVKPNYFKLFARGLRRPMMPVIDCDDAQGMQSHWLLAVNVSPVVF</sequence>
<dbReference type="AlphaFoldDB" id="A0A1G5JKW7"/>
<dbReference type="Proteomes" id="UP000198870">
    <property type="component" value="Unassembled WGS sequence"/>
</dbReference>
<reference evidence="1 2" key="1">
    <citation type="submission" date="2016-10" db="EMBL/GenBank/DDBJ databases">
        <authorList>
            <person name="de Groot N.N."/>
        </authorList>
    </citation>
    <scope>NUCLEOTIDE SEQUENCE [LARGE SCALE GENOMIC DNA]</scope>
    <source>
        <strain evidence="1 2">AA1</strain>
    </source>
</reference>
<proteinExistence type="predicted"/>
<evidence type="ECO:0000313" key="2">
    <source>
        <dbReference type="Proteomes" id="UP000198870"/>
    </source>
</evidence>
<gene>
    <name evidence="1" type="ORF">SAMN05216233_13217</name>
</gene>
<dbReference type="EMBL" id="FMUX01000032">
    <property type="protein sequence ID" value="SCY88358.1"/>
    <property type="molecule type" value="Genomic_DNA"/>
</dbReference>
<evidence type="ECO:0000313" key="1">
    <source>
        <dbReference type="EMBL" id="SCY88358.1"/>
    </source>
</evidence>
<name>A0A1G5JKW7_9BACT</name>
<keyword evidence="2" id="KW-1185">Reference proteome</keyword>
<accession>A0A1G5JKW7</accession>
<protein>
    <submittedName>
        <fullName evidence="1">Uncharacterized protein</fullName>
    </submittedName>
</protein>